<dbReference type="RefSeq" id="WP_110272129.1">
    <property type="nucleotide sequence ID" value="NZ_QJJG01000001.1"/>
</dbReference>
<organism evidence="1 2">
    <name type="scientific">Klebsiella oxytoca</name>
    <dbReference type="NCBI Taxonomy" id="571"/>
    <lineage>
        <taxon>Bacteria</taxon>
        <taxon>Pseudomonadati</taxon>
        <taxon>Pseudomonadota</taxon>
        <taxon>Gammaproteobacteria</taxon>
        <taxon>Enterobacterales</taxon>
        <taxon>Enterobacteriaceae</taxon>
        <taxon>Klebsiella/Raoultella group</taxon>
        <taxon>Klebsiella</taxon>
    </lineage>
</organism>
<dbReference type="AlphaFoldDB" id="A0A318GCF0"/>
<evidence type="ECO:0008006" key="3">
    <source>
        <dbReference type="Google" id="ProtNLM"/>
    </source>
</evidence>
<dbReference type="PROSITE" id="PS51257">
    <property type="entry name" value="PROKAR_LIPOPROTEIN"/>
    <property type="match status" value="1"/>
</dbReference>
<accession>A0A318GCF0</accession>
<proteinExistence type="predicted"/>
<evidence type="ECO:0000313" key="2">
    <source>
        <dbReference type="Proteomes" id="UP000247485"/>
    </source>
</evidence>
<gene>
    <name evidence="1" type="ORF">DET57_101101</name>
</gene>
<evidence type="ECO:0000313" key="1">
    <source>
        <dbReference type="EMBL" id="PXW49403.1"/>
    </source>
</evidence>
<dbReference type="Proteomes" id="UP000247485">
    <property type="component" value="Unassembled WGS sequence"/>
</dbReference>
<name>A0A318GCF0_KLEOX</name>
<protein>
    <recommendedName>
        <fullName evidence="3">Lipoprotein</fullName>
    </recommendedName>
</protein>
<comment type="caution">
    <text evidence="1">The sequence shown here is derived from an EMBL/GenBank/DDBJ whole genome shotgun (WGS) entry which is preliminary data.</text>
</comment>
<reference evidence="1 2" key="1">
    <citation type="submission" date="2018-05" db="EMBL/GenBank/DDBJ databases">
        <title>Freshwater and sediment microbial communities from various areas in North America, analyzing microbe dynamics in response to fracking.</title>
        <authorList>
            <person name="Lamendella R."/>
        </authorList>
    </citation>
    <scope>NUCLEOTIDE SEQUENCE [LARGE SCALE GENOMIC DNA]</scope>
    <source>
        <strain evidence="1 2">67</strain>
    </source>
</reference>
<dbReference type="EMBL" id="QJJG01000001">
    <property type="protein sequence ID" value="PXW49403.1"/>
    <property type="molecule type" value="Genomic_DNA"/>
</dbReference>
<sequence length="125" mass="14150">MKKLSITIILLSTLFLQGCTKSIKKSPEKLSEQPPKMLKFQRCITDAKTLSQLDNKYEKDTKELYALVNNAKFYASIADESSTNVSSTITPFFDYKLNEICNGLSIMLIEEFQKNTITAISKARP</sequence>